<dbReference type="SUPFAM" id="SSF51905">
    <property type="entry name" value="FAD/NAD(P)-binding domain"/>
    <property type="match status" value="1"/>
</dbReference>
<evidence type="ECO:0000259" key="6">
    <source>
        <dbReference type="PROSITE" id="PS51296"/>
    </source>
</evidence>
<keyword evidence="5" id="KW-1015">Disulfide bond</keyword>
<keyword evidence="1" id="KW-0001">2Fe-2S</keyword>
<organism evidence="7 8">
    <name type="scientific">Metabacillus endolithicus</name>
    <dbReference type="NCBI Taxonomy" id="1535204"/>
    <lineage>
        <taxon>Bacteria</taxon>
        <taxon>Bacillati</taxon>
        <taxon>Bacillota</taxon>
        <taxon>Bacilli</taxon>
        <taxon>Bacillales</taxon>
        <taxon>Bacillaceae</taxon>
        <taxon>Metabacillus</taxon>
    </lineage>
</organism>
<evidence type="ECO:0000256" key="2">
    <source>
        <dbReference type="ARBA" id="ARBA00022723"/>
    </source>
</evidence>
<accession>A0ABW5BYT7</accession>
<keyword evidence="8" id="KW-1185">Reference proteome</keyword>
<evidence type="ECO:0000256" key="3">
    <source>
        <dbReference type="ARBA" id="ARBA00023004"/>
    </source>
</evidence>
<dbReference type="InterPro" id="IPR038010">
    <property type="entry name" value="YhfW_C"/>
</dbReference>
<dbReference type="InterPro" id="IPR005805">
    <property type="entry name" value="Rieske_Fe-S_prot_C"/>
</dbReference>
<feature type="domain" description="Rieske" evidence="6">
    <location>
        <begin position="427"/>
        <end position="512"/>
    </location>
</feature>
<dbReference type="InterPro" id="IPR017941">
    <property type="entry name" value="Rieske_2Fe-2S"/>
</dbReference>
<sequence length="512" mass="57228">MTEEFPQGKMPYEPEPFWRESAQLKSFPPLKIDTEVDVAIVGGGITGITTAYLLSKQGLKVAILEASEILNGTTGHTTAKVTAQHGLIYDELIQHMGEENAKLYYQANIDALEFVRQTTNELGIDCDLTEEDAYIYAISDHYEKKINKELEAYQRLGIHSDYVNSIPFPIDIKGSIVMKSQGQYHPLKFLKVLVDEIVKSGGEIYEQTTAINIDETTPKPTIITRENRRVACKYAIACSHFPFFDGKGFYFSRLHAERSYILGVRAKMDFPGGMYYSADSPTRSLRYTPMNGEKLILVSGDGHKTGQGMSTYKHYKALEEFGEEVLGIEEIKYRWSAQDLYTLDKVPYVGSITSSKPNILVATGYRKWGMTNGIAASKILTDLVLEKENPYQDLYSPSRFYADPSIKKFLKQNLDVAGHLIEGKIDIADKSIQDIGNDEGSVVVVNGKRAGCYKDNEGNVNLVDTTCTHMGCEVEWNSGDRTWDCPCHGSRFSVTGDVVEGPAKKPLKKVDM</sequence>
<dbReference type="PANTHER" id="PTHR13847:SF274">
    <property type="entry name" value="RIESKE 2FE-2S IRON-SULFUR PROTEIN YHFW-RELATED"/>
    <property type="match status" value="1"/>
</dbReference>
<dbReference type="Pfam" id="PF01266">
    <property type="entry name" value="DAO"/>
    <property type="match status" value="1"/>
</dbReference>
<keyword evidence="3" id="KW-0408">Iron</keyword>
<evidence type="ECO:0000256" key="4">
    <source>
        <dbReference type="ARBA" id="ARBA00023014"/>
    </source>
</evidence>
<dbReference type="InterPro" id="IPR036188">
    <property type="entry name" value="FAD/NAD-bd_sf"/>
</dbReference>
<dbReference type="Pfam" id="PF00355">
    <property type="entry name" value="Rieske"/>
    <property type="match status" value="1"/>
</dbReference>
<dbReference type="Gene3D" id="3.30.9.10">
    <property type="entry name" value="D-Amino Acid Oxidase, subunit A, domain 2"/>
    <property type="match status" value="1"/>
</dbReference>
<dbReference type="RefSeq" id="WP_247346813.1">
    <property type="nucleotide sequence ID" value="NZ_CP095550.1"/>
</dbReference>
<dbReference type="CDD" id="cd03477">
    <property type="entry name" value="Rieske_YhfW_C"/>
    <property type="match status" value="1"/>
</dbReference>
<dbReference type="InterPro" id="IPR036922">
    <property type="entry name" value="Rieske_2Fe-2S_sf"/>
</dbReference>
<dbReference type="PRINTS" id="PR00162">
    <property type="entry name" value="RIESKE"/>
</dbReference>
<comment type="caution">
    <text evidence="7">The sequence shown here is derived from an EMBL/GenBank/DDBJ whole genome shotgun (WGS) entry which is preliminary data.</text>
</comment>
<dbReference type="InterPro" id="IPR006076">
    <property type="entry name" value="FAD-dep_OxRdtase"/>
</dbReference>
<dbReference type="PROSITE" id="PS51296">
    <property type="entry name" value="RIESKE"/>
    <property type="match status" value="1"/>
</dbReference>
<keyword evidence="2" id="KW-0479">Metal-binding</keyword>
<evidence type="ECO:0000313" key="7">
    <source>
        <dbReference type="EMBL" id="MFD2215222.1"/>
    </source>
</evidence>
<keyword evidence="4" id="KW-0411">Iron-sulfur</keyword>
<dbReference type="EMBL" id="JBHUIK010000003">
    <property type="protein sequence ID" value="MFD2215222.1"/>
    <property type="molecule type" value="Genomic_DNA"/>
</dbReference>
<dbReference type="PANTHER" id="PTHR13847">
    <property type="entry name" value="SARCOSINE DEHYDROGENASE-RELATED"/>
    <property type="match status" value="1"/>
</dbReference>
<evidence type="ECO:0000256" key="5">
    <source>
        <dbReference type="ARBA" id="ARBA00023157"/>
    </source>
</evidence>
<evidence type="ECO:0000313" key="8">
    <source>
        <dbReference type="Proteomes" id="UP001597318"/>
    </source>
</evidence>
<gene>
    <name evidence="7" type="ORF">ACFSKK_16135</name>
</gene>
<reference evidence="8" key="1">
    <citation type="journal article" date="2019" name="Int. J. Syst. Evol. Microbiol.">
        <title>The Global Catalogue of Microorganisms (GCM) 10K type strain sequencing project: providing services to taxonomists for standard genome sequencing and annotation.</title>
        <authorList>
            <consortium name="The Broad Institute Genomics Platform"/>
            <consortium name="The Broad Institute Genome Sequencing Center for Infectious Disease"/>
            <person name="Wu L."/>
            <person name="Ma J."/>
        </authorList>
    </citation>
    <scope>NUCLEOTIDE SEQUENCE [LARGE SCALE GENOMIC DNA]</scope>
    <source>
        <strain evidence="8">CGMCC 1.15474</strain>
    </source>
</reference>
<evidence type="ECO:0000256" key="1">
    <source>
        <dbReference type="ARBA" id="ARBA00022714"/>
    </source>
</evidence>
<name>A0ABW5BYT7_9BACI</name>
<proteinExistence type="predicted"/>
<dbReference type="Gene3D" id="2.102.10.10">
    <property type="entry name" value="Rieske [2Fe-2S] iron-sulphur domain"/>
    <property type="match status" value="1"/>
</dbReference>
<dbReference type="Proteomes" id="UP001597318">
    <property type="component" value="Unassembled WGS sequence"/>
</dbReference>
<dbReference type="SUPFAM" id="SSF50022">
    <property type="entry name" value="ISP domain"/>
    <property type="match status" value="1"/>
</dbReference>
<dbReference type="Gene3D" id="3.50.50.60">
    <property type="entry name" value="FAD/NAD(P)-binding domain"/>
    <property type="match status" value="1"/>
</dbReference>
<protein>
    <submittedName>
        <fullName evidence="7">FAD-dependent oxidoreductase</fullName>
    </submittedName>
</protein>